<dbReference type="InterPro" id="IPR036691">
    <property type="entry name" value="Endo/exonu/phosph_ase_sf"/>
</dbReference>
<sequence>VPTNSTADHYSNHREHGIPHNQSNLRLLTVNCCSVRANRSEFNAALEYIKPDLICGTESWLKGVKPGKDPDKITIKSSEIFPPELTVHRNDRSSGVGGGVFTATRGNLTMEAQPQLSTDCEIVWSKMKTWKSKDLYLCSFFIPHRNINDIRKLDESLRQLTTLAREKHIILAGDFNCPDIDWSNMVDNKGISDHAMVVTDINIIPQYIKQKPRKTFLYSKANWENIQKDMEDLSKAVIDEAVKKPFTALAQQRLEENDKAEVQWGLFKQYQRECKKAFKKAEVNHINNTIQKGLEKNNSKPFWRYVNSRRQDSVGVEPLKKAGRLVNNGKEKSQILVDQFKSVFTRDESNPQLDTSKISKSHILPLTITTKGFEKLLTGINTSKVLGPDKISNLVLKTCTKQIAPALSTIFQFSVDTGTLPSDWRNAHISAVFKKGDVHLAENHRPVSLTCISC</sequence>
<proteinExistence type="predicted"/>
<name>A0ABY7EL34_MYAAR</name>
<reference evidence="2" key="1">
    <citation type="submission" date="2022-11" db="EMBL/GenBank/DDBJ databases">
        <title>Centuries of genome instability and evolution in soft-shell clam transmissible cancer (bioRxiv).</title>
        <authorList>
            <person name="Hart S.F.M."/>
            <person name="Yonemitsu M.A."/>
            <person name="Giersch R.M."/>
            <person name="Beal B.F."/>
            <person name="Arriagada G."/>
            <person name="Davis B.W."/>
            <person name="Ostrander E.A."/>
            <person name="Goff S.P."/>
            <person name="Metzger M.J."/>
        </authorList>
    </citation>
    <scope>NUCLEOTIDE SEQUENCE</scope>
    <source>
        <strain evidence="2">MELC-2E11</strain>
        <tissue evidence="2">Siphon/mantle</tissue>
    </source>
</reference>
<evidence type="ECO:0000259" key="1">
    <source>
        <dbReference type="Pfam" id="PF14529"/>
    </source>
</evidence>
<dbReference type="EMBL" id="CP111017">
    <property type="protein sequence ID" value="WAR07916.1"/>
    <property type="molecule type" value="Genomic_DNA"/>
</dbReference>
<organism evidence="2 3">
    <name type="scientific">Mya arenaria</name>
    <name type="common">Soft-shell clam</name>
    <dbReference type="NCBI Taxonomy" id="6604"/>
    <lineage>
        <taxon>Eukaryota</taxon>
        <taxon>Metazoa</taxon>
        <taxon>Spiralia</taxon>
        <taxon>Lophotrochozoa</taxon>
        <taxon>Mollusca</taxon>
        <taxon>Bivalvia</taxon>
        <taxon>Autobranchia</taxon>
        <taxon>Heteroconchia</taxon>
        <taxon>Euheterodonta</taxon>
        <taxon>Imparidentia</taxon>
        <taxon>Neoheterodontei</taxon>
        <taxon>Myida</taxon>
        <taxon>Myoidea</taxon>
        <taxon>Myidae</taxon>
        <taxon>Mya</taxon>
    </lineage>
</organism>
<feature type="non-terminal residue" evidence="2">
    <location>
        <position position="1"/>
    </location>
</feature>
<dbReference type="InterPro" id="IPR005135">
    <property type="entry name" value="Endo/exonuclease/phosphatase"/>
</dbReference>
<dbReference type="SUPFAM" id="SSF56219">
    <property type="entry name" value="DNase I-like"/>
    <property type="match status" value="1"/>
</dbReference>
<keyword evidence="3" id="KW-1185">Reference proteome</keyword>
<dbReference type="Proteomes" id="UP001164746">
    <property type="component" value="Chromosome 6"/>
</dbReference>
<feature type="domain" description="Endonuclease/exonuclease/phosphatase" evidence="1">
    <location>
        <begin position="136"/>
        <end position="188"/>
    </location>
</feature>
<gene>
    <name evidence="2" type="ORF">MAR_017874</name>
</gene>
<accession>A0ABY7EL34</accession>
<evidence type="ECO:0000313" key="2">
    <source>
        <dbReference type="EMBL" id="WAR07916.1"/>
    </source>
</evidence>
<evidence type="ECO:0000313" key="3">
    <source>
        <dbReference type="Proteomes" id="UP001164746"/>
    </source>
</evidence>
<dbReference type="Gene3D" id="3.60.10.10">
    <property type="entry name" value="Endonuclease/exonuclease/phosphatase"/>
    <property type="match status" value="1"/>
</dbReference>
<dbReference type="PANTHER" id="PTHR33395">
    <property type="entry name" value="TRANSCRIPTASE, PUTATIVE-RELATED-RELATED"/>
    <property type="match status" value="1"/>
</dbReference>
<protein>
    <recommendedName>
        <fullName evidence="1">Endonuclease/exonuclease/phosphatase domain-containing protein</fullName>
    </recommendedName>
</protein>
<dbReference type="PANTHER" id="PTHR33395:SF22">
    <property type="entry name" value="REVERSE TRANSCRIPTASE DOMAIN-CONTAINING PROTEIN"/>
    <property type="match status" value="1"/>
</dbReference>
<dbReference type="Pfam" id="PF14529">
    <property type="entry name" value="Exo_endo_phos_2"/>
    <property type="match status" value="1"/>
</dbReference>